<evidence type="ECO:0000313" key="2">
    <source>
        <dbReference type="EMBL" id="CUP57726.1"/>
    </source>
</evidence>
<dbReference type="GO" id="GO:0016787">
    <property type="term" value="F:hydrolase activity"/>
    <property type="evidence" value="ECO:0007669"/>
    <property type="project" value="InterPro"/>
</dbReference>
<accession>A0A174PD11</accession>
<dbReference type="PANTHER" id="PTHR47396:SF1">
    <property type="entry name" value="ATP-DEPENDENT HELICASE IRC3-RELATED"/>
    <property type="match status" value="1"/>
</dbReference>
<dbReference type="InterPro" id="IPR014001">
    <property type="entry name" value="Helicase_ATP-bd"/>
</dbReference>
<feature type="domain" description="Helicase ATP-binding" evidence="1">
    <location>
        <begin position="2"/>
        <end position="169"/>
    </location>
</feature>
<dbReference type="RefSeq" id="WP_055059080.1">
    <property type="nucleotide sequence ID" value="NZ_CZBP01000001.1"/>
</dbReference>
<dbReference type="InterPro" id="IPR027417">
    <property type="entry name" value="P-loop_NTPase"/>
</dbReference>
<dbReference type="AlphaFoldDB" id="A0A174PD11"/>
<dbReference type="GO" id="GO:0005829">
    <property type="term" value="C:cytosol"/>
    <property type="evidence" value="ECO:0007669"/>
    <property type="project" value="TreeGrafter"/>
</dbReference>
<dbReference type="Pfam" id="PF04851">
    <property type="entry name" value="ResIII"/>
    <property type="match status" value="1"/>
</dbReference>
<dbReference type="GO" id="GO:0003677">
    <property type="term" value="F:DNA binding"/>
    <property type="evidence" value="ECO:0007669"/>
    <property type="project" value="InterPro"/>
</dbReference>
<organism evidence="2 3">
    <name type="scientific">Blautia obeum</name>
    <dbReference type="NCBI Taxonomy" id="40520"/>
    <lineage>
        <taxon>Bacteria</taxon>
        <taxon>Bacillati</taxon>
        <taxon>Bacillota</taxon>
        <taxon>Clostridia</taxon>
        <taxon>Lachnospirales</taxon>
        <taxon>Lachnospiraceae</taxon>
        <taxon>Blautia</taxon>
    </lineage>
</organism>
<dbReference type="SUPFAM" id="SSF52540">
    <property type="entry name" value="P-loop containing nucleoside triphosphate hydrolases"/>
    <property type="match status" value="1"/>
</dbReference>
<evidence type="ECO:0000313" key="3">
    <source>
        <dbReference type="Proteomes" id="UP000095762"/>
    </source>
</evidence>
<reference evidence="2 3" key="1">
    <citation type="submission" date="2015-09" db="EMBL/GenBank/DDBJ databases">
        <authorList>
            <consortium name="Pathogen Informatics"/>
        </authorList>
    </citation>
    <scope>NUCLEOTIDE SEQUENCE [LARGE SCALE GENOMIC DNA]</scope>
    <source>
        <strain evidence="2 3">2789STDY5834957</strain>
    </source>
</reference>
<gene>
    <name evidence="2" type="ORF">ERS852569_00033</name>
</gene>
<dbReference type="GO" id="GO:0005524">
    <property type="term" value="F:ATP binding"/>
    <property type="evidence" value="ECO:0007669"/>
    <property type="project" value="InterPro"/>
</dbReference>
<name>A0A174PD11_9FIRM</name>
<sequence length="442" mass="50711">MNINLPKYNQTVYAELLQAMVWNNKCALCAATGTGKSYIAAKFVQEAVIKQDTLILVPFRASAKIWNTLLPQATTMTYQGLLYNRPELAKYKLIICDEMHHLGADEWGKVFNELMENYHGKLLGLTATPIRFLDGNRNIAKEFFDGNDIQGVQLSEAIQKKILPTFEYVTALYDLPESKGNNELTENLGLAGIRRKYSEEFKDDIKKYYCQKNGIDLILQKYPGYTRAGITNIANRMGLTFRDSQPWTAEEDELLKQNASLSISELLKIFPDRTKAGITGRKHNLGITNRSMHTWTEEEISILKANADLTSEEIRSRFFPDLTISNINSARRKYDCRKDRNWKPEKIERFCALYSKGGWNAVKKDPEFSDMSKKAINGAAHRYNVHSAASHPTTWTEEEKDICREWLAIPEKERPPRRELAKRIPAHSENGIKDMCRRLKTD</sequence>
<evidence type="ECO:0000259" key="1">
    <source>
        <dbReference type="SMART" id="SM00487"/>
    </source>
</evidence>
<dbReference type="InterPro" id="IPR006935">
    <property type="entry name" value="Helicase/UvrB_N"/>
</dbReference>
<dbReference type="PANTHER" id="PTHR47396">
    <property type="entry name" value="TYPE I RESTRICTION ENZYME ECOKI R PROTEIN"/>
    <property type="match status" value="1"/>
</dbReference>
<dbReference type="EMBL" id="CZBP01000001">
    <property type="protein sequence ID" value="CUP57726.1"/>
    <property type="molecule type" value="Genomic_DNA"/>
</dbReference>
<protein>
    <submittedName>
        <fullName evidence="2">Predicted HKD family nuclease</fullName>
    </submittedName>
</protein>
<dbReference type="Proteomes" id="UP000095762">
    <property type="component" value="Unassembled WGS sequence"/>
</dbReference>
<dbReference type="InterPro" id="IPR050742">
    <property type="entry name" value="Helicase_Restrict-Modif_Enz"/>
</dbReference>
<dbReference type="SMART" id="SM00487">
    <property type="entry name" value="DEXDc"/>
    <property type="match status" value="1"/>
</dbReference>
<proteinExistence type="predicted"/>
<dbReference type="Gene3D" id="3.40.50.300">
    <property type="entry name" value="P-loop containing nucleotide triphosphate hydrolases"/>
    <property type="match status" value="2"/>
</dbReference>